<dbReference type="GO" id="GO:0043709">
    <property type="term" value="P:cell adhesion involved in single-species biofilm formation"/>
    <property type="evidence" value="ECO:0007669"/>
    <property type="project" value="TreeGrafter"/>
</dbReference>
<evidence type="ECO:0000256" key="2">
    <source>
        <dbReference type="ARBA" id="ARBA00034247"/>
    </source>
</evidence>
<feature type="transmembrane region" description="Helical" evidence="3">
    <location>
        <begin position="163"/>
        <end position="183"/>
    </location>
</feature>
<gene>
    <name evidence="5" type="ORF">DEH84_09120</name>
</gene>
<keyword evidence="3" id="KW-1133">Transmembrane helix</keyword>
<feature type="domain" description="GGDEF" evidence="4">
    <location>
        <begin position="274"/>
        <end position="411"/>
    </location>
</feature>
<keyword evidence="3" id="KW-0812">Transmembrane</keyword>
<organism evidence="5 6">
    <name type="scientific">Aquabacterium olei</name>
    <dbReference type="NCBI Taxonomy" id="1296669"/>
    <lineage>
        <taxon>Bacteria</taxon>
        <taxon>Pseudomonadati</taxon>
        <taxon>Pseudomonadota</taxon>
        <taxon>Betaproteobacteria</taxon>
        <taxon>Burkholderiales</taxon>
        <taxon>Aquabacterium</taxon>
    </lineage>
</organism>
<feature type="transmembrane region" description="Helical" evidence="3">
    <location>
        <begin position="49"/>
        <end position="69"/>
    </location>
</feature>
<evidence type="ECO:0000313" key="6">
    <source>
        <dbReference type="Proteomes" id="UP000244892"/>
    </source>
</evidence>
<evidence type="ECO:0000256" key="3">
    <source>
        <dbReference type="SAM" id="Phobius"/>
    </source>
</evidence>
<accession>A0A2U8FR85</accession>
<dbReference type="InterPro" id="IPR043128">
    <property type="entry name" value="Rev_trsase/Diguanyl_cyclase"/>
</dbReference>
<sequence length="412" mass="46238">MPASSTPPQGDERATLQRLLDRGFPWMRFPAELEARFQQDMVAQRLQHFLLSGIVALLVYNGFLVVDYLMASDVFWLALQIRLFVFTPLAAAVLWAYWRWGPRILAWRLPVLVEGPVLCSGLMAAASLAFILSSSHTALSHYYHVGFIVVIIYGNIVQRLRFWMAVPFSLLVLAMHLGGIVVLDHMPPRLLGPIVIMVVATIVFTLMANYALERDERRHYLLTLREKALVQELAHTHARLMELSKVDSLTELANRGHFQDYLQQVWRRAAPDRTSLALLMVDVDHFKKYNDRYGHPAGDAALREVARVLGSNLRRPGDLVARYGGEEFVAVLPQSSPETASQVAERVRQAVEGLQVRHEGSSTARVLTVSVGVAHGVAGNLASPEALLKQADQALYQAKREGRNRIRLLMQP</sequence>
<dbReference type="SMART" id="SM00267">
    <property type="entry name" value="GGDEF"/>
    <property type="match status" value="1"/>
</dbReference>
<reference evidence="5 6" key="1">
    <citation type="submission" date="2018-05" db="EMBL/GenBank/DDBJ databases">
        <title>complete genome sequence of Aquabacterium olei NBRC 110486.</title>
        <authorList>
            <person name="Tang B."/>
            <person name="Chang J."/>
            <person name="Zhang L."/>
            <person name="Yang H."/>
        </authorList>
    </citation>
    <scope>NUCLEOTIDE SEQUENCE [LARGE SCALE GENOMIC DNA]</scope>
    <source>
        <strain evidence="5 6">NBRC 110486</strain>
    </source>
</reference>
<dbReference type="SUPFAM" id="SSF55073">
    <property type="entry name" value="Nucleotide cyclase"/>
    <property type="match status" value="1"/>
</dbReference>
<dbReference type="Pfam" id="PF00990">
    <property type="entry name" value="GGDEF"/>
    <property type="match status" value="1"/>
</dbReference>
<dbReference type="Gene3D" id="3.30.70.270">
    <property type="match status" value="1"/>
</dbReference>
<evidence type="ECO:0000313" key="5">
    <source>
        <dbReference type="EMBL" id="AWI53575.1"/>
    </source>
</evidence>
<dbReference type="EMBL" id="CP029210">
    <property type="protein sequence ID" value="AWI53575.1"/>
    <property type="molecule type" value="Genomic_DNA"/>
</dbReference>
<dbReference type="InterPro" id="IPR029787">
    <property type="entry name" value="Nucleotide_cyclase"/>
</dbReference>
<dbReference type="PROSITE" id="PS50887">
    <property type="entry name" value="GGDEF"/>
    <property type="match status" value="1"/>
</dbReference>
<protein>
    <recommendedName>
        <fullName evidence="1">diguanylate cyclase</fullName>
        <ecNumber evidence="1">2.7.7.65</ecNumber>
    </recommendedName>
</protein>
<dbReference type="NCBIfam" id="TIGR00254">
    <property type="entry name" value="GGDEF"/>
    <property type="match status" value="1"/>
</dbReference>
<feature type="transmembrane region" description="Helical" evidence="3">
    <location>
        <begin position="109"/>
        <end position="132"/>
    </location>
</feature>
<dbReference type="InterPro" id="IPR000160">
    <property type="entry name" value="GGDEF_dom"/>
</dbReference>
<feature type="transmembrane region" description="Helical" evidence="3">
    <location>
        <begin position="189"/>
        <end position="212"/>
    </location>
</feature>
<comment type="catalytic activity">
    <reaction evidence="2">
        <text>2 GTP = 3',3'-c-di-GMP + 2 diphosphate</text>
        <dbReference type="Rhea" id="RHEA:24898"/>
        <dbReference type="ChEBI" id="CHEBI:33019"/>
        <dbReference type="ChEBI" id="CHEBI:37565"/>
        <dbReference type="ChEBI" id="CHEBI:58805"/>
        <dbReference type="EC" id="2.7.7.65"/>
    </reaction>
</comment>
<feature type="transmembrane region" description="Helical" evidence="3">
    <location>
        <begin position="75"/>
        <end position="97"/>
    </location>
</feature>
<keyword evidence="6" id="KW-1185">Reference proteome</keyword>
<dbReference type="AlphaFoldDB" id="A0A2U8FR85"/>
<dbReference type="GO" id="GO:1902201">
    <property type="term" value="P:negative regulation of bacterial-type flagellum-dependent cell motility"/>
    <property type="evidence" value="ECO:0007669"/>
    <property type="project" value="TreeGrafter"/>
</dbReference>
<dbReference type="Proteomes" id="UP000244892">
    <property type="component" value="Chromosome"/>
</dbReference>
<name>A0A2U8FR85_9BURK</name>
<feature type="transmembrane region" description="Helical" evidence="3">
    <location>
        <begin position="138"/>
        <end position="156"/>
    </location>
</feature>
<dbReference type="PANTHER" id="PTHR45138:SF9">
    <property type="entry name" value="DIGUANYLATE CYCLASE DGCM-RELATED"/>
    <property type="match status" value="1"/>
</dbReference>
<evidence type="ECO:0000259" key="4">
    <source>
        <dbReference type="PROSITE" id="PS50887"/>
    </source>
</evidence>
<keyword evidence="3" id="KW-0472">Membrane</keyword>
<dbReference type="GO" id="GO:0005886">
    <property type="term" value="C:plasma membrane"/>
    <property type="evidence" value="ECO:0007669"/>
    <property type="project" value="TreeGrafter"/>
</dbReference>
<dbReference type="CDD" id="cd01949">
    <property type="entry name" value="GGDEF"/>
    <property type="match status" value="1"/>
</dbReference>
<dbReference type="GO" id="GO:0052621">
    <property type="term" value="F:diguanylate cyclase activity"/>
    <property type="evidence" value="ECO:0007669"/>
    <property type="project" value="UniProtKB-EC"/>
</dbReference>
<dbReference type="InterPro" id="IPR050469">
    <property type="entry name" value="Diguanylate_Cyclase"/>
</dbReference>
<dbReference type="FunFam" id="3.30.70.270:FF:000001">
    <property type="entry name" value="Diguanylate cyclase domain protein"/>
    <property type="match status" value="1"/>
</dbReference>
<dbReference type="PANTHER" id="PTHR45138">
    <property type="entry name" value="REGULATORY COMPONENTS OF SENSORY TRANSDUCTION SYSTEM"/>
    <property type="match status" value="1"/>
</dbReference>
<dbReference type="KEGG" id="aon:DEH84_09120"/>
<dbReference type="EC" id="2.7.7.65" evidence="1"/>
<evidence type="ECO:0000256" key="1">
    <source>
        <dbReference type="ARBA" id="ARBA00012528"/>
    </source>
</evidence>
<proteinExistence type="predicted"/>